<accession>A0ABM4DQ52</accession>
<evidence type="ECO:0000256" key="1">
    <source>
        <dbReference type="ARBA" id="ARBA00007461"/>
    </source>
</evidence>
<dbReference type="GeneID" id="136072137"/>
<organism evidence="3 4">
    <name type="scientific">Hydra vulgaris</name>
    <name type="common">Hydra</name>
    <name type="synonym">Hydra attenuata</name>
    <dbReference type="NCBI Taxonomy" id="6087"/>
    <lineage>
        <taxon>Eukaryota</taxon>
        <taxon>Metazoa</taxon>
        <taxon>Cnidaria</taxon>
        <taxon>Hydrozoa</taxon>
        <taxon>Hydroidolina</taxon>
        <taxon>Anthoathecata</taxon>
        <taxon>Aplanulata</taxon>
        <taxon>Hydridae</taxon>
        <taxon>Hydra</taxon>
    </lineage>
</organism>
<dbReference type="RefSeq" id="XP_065676707.1">
    <property type="nucleotide sequence ID" value="XM_065820635.1"/>
</dbReference>
<keyword evidence="3" id="KW-1185">Reference proteome</keyword>
<reference evidence="4" key="1">
    <citation type="submission" date="2025-08" db="UniProtKB">
        <authorList>
            <consortium name="RefSeq"/>
        </authorList>
    </citation>
    <scope>IDENTIFICATION</scope>
</reference>
<dbReference type="PANTHER" id="PTHR12941">
    <property type="entry name" value="ER MEMBRANE PROTEIN COMPLEX"/>
    <property type="match status" value="1"/>
</dbReference>
<evidence type="ECO:0000259" key="2">
    <source>
        <dbReference type="PROSITE" id="PS50249"/>
    </source>
</evidence>
<dbReference type="PROSITE" id="PS50249">
    <property type="entry name" value="MPN"/>
    <property type="match status" value="1"/>
</dbReference>
<dbReference type="Pfam" id="PF03665">
    <property type="entry name" value="UPF0172"/>
    <property type="match status" value="1"/>
</dbReference>
<evidence type="ECO:0000313" key="4">
    <source>
        <dbReference type="RefSeq" id="XP_065676707.1"/>
    </source>
</evidence>
<proteinExistence type="inferred from homology"/>
<sequence>MEISFSPRSYSKILLHATRYPHKAVNGVLLGVCDPNDNGKMRILDAIPLFHQCLGLAPMLEVALTQIDFYCQRQKINIVGYYQANENIEDKSPDFIAYKIAEKVNDCFKRSILVMLDNSKMDSECKEVALDVYSISDNKWRLEKDWQLVGGDVTLALVSELIIGKTFQSLIDFDNHLDDISQDWLNIPINKLVELTTS</sequence>
<feature type="domain" description="MPN" evidence="2">
    <location>
        <begin position="3"/>
        <end position="139"/>
    </location>
</feature>
<comment type="similarity">
    <text evidence="1">Belongs to the EMC8/EMC9 family.</text>
</comment>
<dbReference type="CDD" id="cd08060">
    <property type="entry name" value="MPN_UPF0172"/>
    <property type="match status" value="1"/>
</dbReference>
<protein>
    <submittedName>
        <fullName evidence="4">ER membrane protein complex subunit 8-like</fullName>
    </submittedName>
</protein>
<dbReference type="InterPro" id="IPR037518">
    <property type="entry name" value="MPN"/>
</dbReference>
<name>A0ABM4DQ52_HYDVU</name>
<dbReference type="Proteomes" id="UP001652625">
    <property type="component" value="Chromosome 15"/>
</dbReference>
<evidence type="ECO:0000313" key="3">
    <source>
        <dbReference type="Proteomes" id="UP001652625"/>
    </source>
</evidence>
<dbReference type="PANTHER" id="PTHR12941:SF10">
    <property type="entry name" value="ER MEMBRANE PROTEIN COMPLEX SUBUNIT 8_9 HOMOLOG"/>
    <property type="match status" value="1"/>
</dbReference>
<dbReference type="InterPro" id="IPR005366">
    <property type="entry name" value="EMC8/9"/>
</dbReference>
<gene>
    <name evidence="4" type="primary">LOC136072137</name>
</gene>